<dbReference type="EMBL" id="VLPK01000001">
    <property type="protein sequence ID" value="TSJ42876.1"/>
    <property type="molecule type" value="Genomic_DNA"/>
</dbReference>
<keyword evidence="2" id="KW-0121">Carboxypeptidase</keyword>
<dbReference type="SUPFAM" id="SSF49464">
    <property type="entry name" value="Carboxypeptidase regulatory domain-like"/>
    <property type="match status" value="1"/>
</dbReference>
<gene>
    <name evidence="2" type="ORF">FO440_01425</name>
</gene>
<dbReference type="AlphaFoldDB" id="A0A556MSK1"/>
<comment type="caution">
    <text evidence="2">The sequence shown here is derived from an EMBL/GenBank/DDBJ whole genome shotgun (WGS) entry which is preliminary data.</text>
</comment>
<keyword evidence="3" id="KW-1185">Reference proteome</keyword>
<dbReference type="RefSeq" id="WP_144246446.1">
    <property type="nucleotide sequence ID" value="NZ_VLPK01000001.1"/>
</dbReference>
<evidence type="ECO:0000313" key="3">
    <source>
        <dbReference type="Proteomes" id="UP000318733"/>
    </source>
</evidence>
<sequence length="814" mass="92626">MRIAFACLLFLLFTTPIFAQQFTVSGKITNDAGKAIPFASVYIQNTTHGASANSDGEYSLQLKPGKYTIQYKAVGYKQESRTVDAGQNQTINVTLSTEFYQLQGVTVGGIDPAYAIIRKAIKKRKTYLNEVKAYTCEVYIKGLQKILDAPKKFLGTDINQIARQIGLDSNRRGIIYLSESESKYSYLYPGKVHEEMVSSKVSGNNRAFSFNRATDLKVNFYENFEDWEGISLRPLISPIADNAFFYYNYKWLGESVENGKTINKIRVIPRRAHDPCFEGDIYIQNDSWRLVGVNLYITKKANINVLDTIKINQQFVPVDDKAWMTSTIRFDFTGGIFGFKFGGYFISVYKNYDLNPTLNKKDFNEVLRITKGINKKDSTYWDSQRPIPLTLEEKTDYKKKEDLAIKHESKAYLDSIDHVNNKFKPINLLIGGINLRNRYKKEYYHFDPITGTVQFNTVQGFNLNYKASFTKQIDSVNNRYFKVGLDMGYGFSDHRLNAVAGGTIPVGDRFTLSVNGGSDVVDLNNLQPISSFANTVHSLFARENFEKFYQKQFINADFKGRITGGWQGSAAVEWASRTWLNNTTSYSFTGNDIYTSNNPLAPNANVALFPKNQSLKIMLGTSYDFSNKYETYPNGRHYLPSPYPTIALNYTMGIKNILGSDVDYDQISANISQADISMGVYGKTSFYVGAGKFLNTNSIYYPDYSHFHGNEALFYRAALNSFLMLDYYTYSTRTQYLEGHFEHNFSGFITNKIPGLRKLKLQEIIHVNYLTSPELKNYYELGAGIRYLNLRVLYGQSYNSGNNIRSAIRISLSL</sequence>
<dbReference type="Pfam" id="PF13715">
    <property type="entry name" value="CarbopepD_reg_2"/>
    <property type="match status" value="1"/>
</dbReference>
<accession>A0A556MSK1</accession>
<dbReference type="InterPro" id="IPR043741">
    <property type="entry name" value="DUF5686"/>
</dbReference>
<keyword evidence="2" id="KW-0645">Protease</keyword>
<dbReference type="Gene3D" id="2.60.40.1120">
    <property type="entry name" value="Carboxypeptidase-like, regulatory domain"/>
    <property type="match status" value="1"/>
</dbReference>
<organism evidence="2 3">
    <name type="scientific">Mucilaginibacter corticis</name>
    <dbReference type="NCBI Taxonomy" id="2597670"/>
    <lineage>
        <taxon>Bacteria</taxon>
        <taxon>Pseudomonadati</taxon>
        <taxon>Bacteroidota</taxon>
        <taxon>Sphingobacteriia</taxon>
        <taxon>Sphingobacteriales</taxon>
        <taxon>Sphingobacteriaceae</taxon>
        <taxon>Mucilaginibacter</taxon>
    </lineage>
</organism>
<evidence type="ECO:0000256" key="1">
    <source>
        <dbReference type="SAM" id="SignalP"/>
    </source>
</evidence>
<dbReference type="OrthoDB" id="983143at2"/>
<reference evidence="2 3" key="1">
    <citation type="submission" date="2019-07" db="EMBL/GenBank/DDBJ databases">
        <authorList>
            <person name="Huq M.A."/>
        </authorList>
    </citation>
    <scope>NUCLEOTIDE SEQUENCE [LARGE SCALE GENOMIC DNA]</scope>
    <source>
        <strain evidence="2 3">MAH-19</strain>
    </source>
</reference>
<dbReference type="GO" id="GO:0004180">
    <property type="term" value="F:carboxypeptidase activity"/>
    <property type="evidence" value="ECO:0007669"/>
    <property type="project" value="UniProtKB-KW"/>
</dbReference>
<feature type="chain" id="PRO_5021830006" evidence="1">
    <location>
        <begin position="20"/>
        <end position="814"/>
    </location>
</feature>
<keyword evidence="2" id="KW-0378">Hydrolase</keyword>
<feature type="signal peptide" evidence="1">
    <location>
        <begin position="1"/>
        <end position="19"/>
    </location>
</feature>
<dbReference type="Pfam" id="PF18939">
    <property type="entry name" value="DUF5686"/>
    <property type="match status" value="1"/>
</dbReference>
<name>A0A556MSK1_9SPHI</name>
<dbReference type="Proteomes" id="UP000318733">
    <property type="component" value="Unassembled WGS sequence"/>
</dbReference>
<evidence type="ECO:0000313" key="2">
    <source>
        <dbReference type="EMBL" id="TSJ42876.1"/>
    </source>
</evidence>
<keyword evidence="1" id="KW-0732">Signal</keyword>
<protein>
    <submittedName>
        <fullName evidence="2">Carboxypeptidase-like regulatory domain-containing protein</fullName>
    </submittedName>
</protein>
<proteinExistence type="predicted"/>
<dbReference type="InterPro" id="IPR008969">
    <property type="entry name" value="CarboxyPept-like_regulatory"/>
</dbReference>